<keyword evidence="2" id="KW-1185">Reference proteome</keyword>
<proteinExistence type="predicted"/>
<name>A0AAV4JA67_9GAST</name>
<gene>
    <name evidence="1" type="ORF">ElyMa_006833100</name>
</gene>
<comment type="caution">
    <text evidence="1">The sequence shown here is derived from an EMBL/GenBank/DDBJ whole genome shotgun (WGS) entry which is preliminary data.</text>
</comment>
<sequence>MTTVEKGIPEPQAVMLVWKDSCFTGIESDSDDVKTVLLDHWLASNGIAADLPYLTHKGNDQSMDNCENYEGTVTSTQGSKDGFYTLDDKIKMFCTDLELAVNNEVYIFNAHLIEIVLNRIPEILSLPVLKLGHCSKPDESSGRLGSTTKENDYSANHQSFLKTSHKMLMGAITLGFGNKLYFSDGVENLPLLILEKPGDQWSNQDHTDSDCVEFNRFPSTDCGRDDFCKDVCVTTNNFEESIVRPSLLPSLIDKVVIVRDFHIVTEQYTNHIEKNEENKLTYLAFCLQHCLLIDDINHFKFAPAKRSSETSDTPDEKYICDIYVEQKLPLHFNYFNGVLEFEIVGNILKADKKLETLKSDVSKSGKILHENLSVNSKETRENYSEPEDLSAHKCVRKFRKKNAAQSLCNWEPVSMVFSGVASDCYHYIQAGNLYSLETDEHQFVPRFANAHLQRAARLCSVRQQIKVAQAVRVTGLVGSAPILNEKPREYSIRNILSEG</sequence>
<accession>A0AAV4JA67</accession>
<dbReference type="EMBL" id="BMAT01013671">
    <property type="protein sequence ID" value="GFS17862.1"/>
    <property type="molecule type" value="Genomic_DNA"/>
</dbReference>
<evidence type="ECO:0000313" key="2">
    <source>
        <dbReference type="Proteomes" id="UP000762676"/>
    </source>
</evidence>
<reference evidence="1 2" key="1">
    <citation type="journal article" date="2021" name="Elife">
        <title>Chloroplast acquisition without the gene transfer in kleptoplastic sea slugs, Plakobranchus ocellatus.</title>
        <authorList>
            <person name="Maeda T."/>
            <person name="Takahashi S."/>
            <person name="Yoshida T."/>
            <person name="Shimamura S."/>
            <person name="Takaki Y."/>
            <person name="Nagai Y."/>
            <person name="Toyoda A."/>
            <person name="Suzuki Y."/>
            <person name="Arimoto A."/>
            <person name="Ishii H."/>
            <person name="Satoh N."/>
            <person name="Nishiyama T."/>
            <person name="Hasebe M."/>
            <person name="Maruyama T."/>
            <person name="Minagawa J."/>
            <person name="Obokata J."/>
            <person name="Shigenobu S."/>
        </authorList>
    </citation>
    <scope>NUCLEOTIDE SEQUENCE [LARGE SCALE GENOMIC DNA]</scope>
</reference>
<dbReference type="Proteomes" id="UP000762676">
    <property type="component" value="Unassembled WGS sequence"/>
</dbReference>
<dbReference type="AlphaFoldDB" id="A0AAV4JA67"/>
<protein>
    <submittedName>
        <fullName evidence="1">Uncharacterized protein</fullName>
    </submittedName>
</protein>
<organism evidence="1 2">
    <name type="scientific">Elysia marginata</name>
    <dbReference type="NCBI Taxonomy" id="1093978"/>
    <lineage>
        <taxon>Eukaryota</taxon>
        <taxon>Metazoa</taxon>
        <taxon>Spiralia</taxon>
        <taxon>Lophotrochozoa</taxon>
        <taxon>Mollusca</taxon>
        <taxon>Gastropoda</taxon>
        <taxon>Heterobranchia</taxon>
        <taxon>Euthyneura</taxon>
        <taxon>Panpulmonata</taxon>
        <taxon>Sacoglossa</taxon>
        <taxon>Placobranchoidea</taxon>
        <taxon>Plakobranchidae</taxon>
        <taxon>Elysia</taxon>
    </lineage>
</organism>
<evidence type="ECO:0000313" key="1">
    <source>
        <dbReference type="EMBL" id="GFS17862.1"/>
    </source>
</evidence>